<evidence type="ECO:0000259" key="3">
    <source>
        <dbReference type="PROSITE" id="PS50076"/>
    </source>
</evidence>
<dbReference type="InterPro" id="IPR036869">
    <property type="entry name" value="J_dom_sf"/>
</dbReference>
<accession>A0ABW2DHU8</accession>
<feature type="domain" description="J" evidence="3">
    <location>
        <begin position="4"/>
        <end position="60"/>
    </location>
</feature>
<keyword evidence="2" id="KW-0472">Membrane</keyword>
<dbReference type="Pfam" id="PF00226">
    <property type="entry name" value="DnaJ"/>
    <property type="match status" value="1"/>
</dbReference>
<dbReference type="PRINTS" id="PR00625">
    <property type="entry name" value="JDOMAIN"/>
</dbReference>
<evidence type="ECO:0000256" key="2">
    <source>
        <dbReference type="SAM" id="Phobius"/>
    </source>
</evidence>
<proteinExistence type="predicted"/>
<dbReference type="CDD" id="cd06257">
    <property type="entry name" value="DnaJ"/>
    <property type="match status" value="1"/>
</dbReference>
<dbReference type="PANTHER" id="PTHR44360:SF1">
    <property type="entry name" value="DNAJ HOMOLOG SUBFAMILY B MEMBER 9"/>
    <property type="match status" value="1"/>
</dbReference>
<dbReference type="RefSeq" id="WP_066615374.1">
    <property type="nucleotide sequence ID" value="NZ_JBHSYQ010000003.1"/>
</dbReference>
<protein>
    <submittedName>
        <fullName evidence="4">J domain-containing protein</fullName>
    </submittedName>
</protein>
<keyword evidence="2" id="KW-1133">Transmembrane helix</keyword>
<sequence length="208" mass="24405">MLAESYQVLQVPFGADMAQIRQAYRKLVLQYHPDRNQQPGAHDMFLRVQAAYEYLQKYQTLGTAPPVAYTAATPTKTQEELDWEKYQYVYHPPTNPKDYEAWARVAIKRARLQAEKDHAAYIKRTLAFQQKWWYNLARAASYLTLLFGVSVGIGFLLLPIYFWWAGYYRLILLGLVLSPIGLRILSMMRDMRKDIRETFGEDLERVQK</sequence>
<evidence type="ECO:0000313" key="4">
    <source>
        <dbReference type="EMBL" id="MFC6997220.1"/>
    </source>
</evidence>
<evidence type="ECO:0000256" key="1">
    <source>
        <dbReference type="ARBA" id="ARBA00023186"/>
    </source>
</evidence>
<gene>
    <name evidence="4" type="ORF">ACFQHR_06265</name>
</gene>
<dbReference type="PANTHER" id="PTHR44360">
    <property type="entry name" value="DNAJ HOMOLOG SUBFAMILY B MEMBER 9"/>
    <property type="match status" value="1"/>
</dbReference>
<dbReference type="SMART" id="SM00271">
    <property type="entry name" value="DnaJ"/>
    <property type="match status" value="1"/>
</dbReference>
<keyword evidence="5" id="KW-1185">Reference proteome</keyword>
<keyword evidence="2" id="KW-0812">Transmembrane</keyword>
<feature type="transmembrane region" description="Helical" evidence="2">
    <location>
        <begin position="167"/>
        <end position="186"/>
    </location>
</feature>
<organism evidence="4 5">
    <name type="scientific">Rufibacter roseus</name>
    <dbReference type="NCBI Taxonomy" id="1567108"/>
    <lineage>
        <taxon>Bacteria</taxon>
        <taxon>Pseudomonadati</taxon>
        <taxon>Bacteroidota</taxon>
        <taxon>Cytophagia</taxon>
        <taxon>Cytophagales</taxon>
        <taxon>Hymenobacteraceae</taxon>
        <taxon>Rufibacter</taxon>
    </lineage>
</organism>
<keyword evidence="1" id="KW-0143">Chaperone</keyword>
<dbReference type="EMBL" id="JBHSYQ010000003">
    <property type="protein sequence ID" value="MFC6997220.1"/>
    <property type="molecule type" value="Genomic_DNA"/>
</dbReference>
<dbReference type="Proteomes" id="UP001596405">
    <property type="component" value="Unassembled WGS sequence"/>
</dbReference>
<dbReference type="Gene3D" id="1.10.287.110">
    <property type="entry name" value="DnaJ domain"/>
    <property type="match status" value="1"/>
</dbReference>
<evidence type="ECO:0000313" key="5">
    <source>
        <dbReference type="Proteomes" id="UP001596405"/>
    </source>
</evidence>
<name>A0ABW2DHU8_9BACT</name>
<dbReference type="InterPro" id="IPR051948">
    <property type="entry name" value="Hsp70_co-chaperone_J-domain"/>
</dbReference>
<comment type="caution">
    <text evidence="4">The sequence shown here is derived from an EMBL/GenBank/DDBJ whole genome shotgun (WGS) entry which is preliminary data.</text>
</comment>
<feature type="transmembrane region" description="Helical" evidence="2">
    <location>
        <begin position="139"/>
        <end position="161"/>
    </location>
</feature>
<dbReference type="SUPFAM" id="SSF46565">
    <property type="entry name" value="Chaperone J-domain"/>
    <property type="match status" value="1"/>
</dbReference>
<reference evidence="5" key="1">
    <citation type="journal article" date="2019" name="Int. J. Syst. Evol. Microbiol.">
        <title>The Global Catalogue of Microorganisms (GCM) 10K type strain sequencing project: providing services to taxonomists for standard genome sequencing and annotation.</title>
        <authorList>
            <consortium name="The Broad Institute Genomics Platform"/>
            <consortium name="The Broad Institute Genome Sequencing Center for Infectious Disease"/>
            <person name="Wu L."/>
            <person name="Ma J."/>
        </authorList>
    </citation>
    <scope>NUCLEOTIDE SEQUENCE [LARGE SCALE GENOMIC DNA]</scope>
    <source>
        <strain evidence="5">CGMCC 4.7393</strain>
    </source>
</reference>
<dbReference type="PROSITE" id="PS50076">
    <property type="entry name" value="DNAJ_2"/>
    <property type="match status" value="1"/>
</dbReference>
<dbReference type="InterPro" id="IPR001623">
    <property type="entry name" value="DnaJ_domain"/>
</dbReference>